<evidence type="ECO:0000256" key="2">
    <source>
        <dbReference type="SAM" id="SignalP"/>
    </source>
</evidence>
<proteinExistence type="predicted"/>
<accession>C9ZWT9</accession>
<gene>
    <name evidence="3" type="ORF">TbgDal_VIII8210</name>
</gene>
<name>C9ZWT9_TRYB9</name>
<feature type="signal peptide" evidence="2">
    <location>
        <begin position="1"/>
        <end position="21"/>
    </location>
</feature>
<reference evidence="4" key="1">
    <citation type="journal article" date="2010" name="PLoS Negl. Trop. Dis.">
        <title>The genome sequence of Trypanosoma brucei gambiense, causative agent of chronic human african trypanosomiasis.</title>
        <authorList>
            <person name="Jackson A.P."/>
            <person name="Sanders M."/>
            <person name="Berry A."/>
            <person name="McQuillan J."/>
            <person name="Aslett M.A."/>
            <person name="Quail M.A."/>
            <person name="Chukualim B."/>
            <person name="Capewell P."/>
            <person name="MacLeod A."/>
            <person name="Melville S.E."/>
            <person name="Gibson W."/>
            <person name="Barry J.D."/>
            <person name="Berriman M."/>
            <person name="Hertz-Fowler C."/>
        </authorList>
    </citation>
    <scope>NUCLEOTIDE SEQUENCE [LARGE SCALE GENOMIC DNA]</scope>
    <source>
        <strain evidence="4">MHOM/CI/86/DAL972</strain>
    </source>
</reference>
<organism evidence="3 4">
    <name type="scientific">Trypanosoma brucei gambiense (strain MHOM/CI/86/DAL972)</name>
    <dbReference type="NCBI Taxonomy" id="679716"/>
    <lineage>
        <taxon>Eukaryota</taxon>
        <taxon>Discoba</taxon>
        <taxon>Euglenozoa</taxon>
        <taxon>Kinetoplastea</taxon>
        <taxon>Metakinetoplastina</taxon>
        <taxon>Trypanosomatida</taxon>
        <taxon>Trypanosomatidae</taxon>
        <taxon>Trypanosoma</taxon>
    </lineage>
</organism>
<evidence type="ECO:0008006" key="5">
    <source>
        <dbReference type="Google" id="ProtNLM"/>
    </source>
</evidence>
<keyword evidence="1" id="KW-0472">Membrane</keyword>
<evidence type="ECO:0000313" key="3">
    <source>
        <dbReference type="EMBL" id="CBH13878.1"/>
    </source>
</evidence>
<dbReference type="KEGG" id="tbg:TbgDal_VIII8210"/>
<dbReference type="RefSeq" id="XP_011776154.1">
    <property type="nucleotide sequence ID" value="XM_011777852.1"/>
</dbReference>
<dbReference type="EMBL" id="FN554971">
    <property type="protein sequence ID" value="CBH13878.1"/>
    <property type="molecule type" value="Genomic_DNA"/>
</dbReference>
<feature type="transmembrane region" description="Helical" evidence="1">
    <location>
        <begin position="118"/>
        <end position="143"/>
    </location>
</feature>
<evidence type="ECO:0000313" key="4">
    <source>
        <dbReference type="Proteomes" id="UP000002316"/>
    </source>
</evidence>
<evidence type="ECO:0000256" key="1">
    <source>
        <dbReference type="SAM" id="Phobius"/>
    </source>
</evidence>
<keyword evidence="1" id="KW-1133">Transmembrane helix</keyword>
<dbReference type="Proteomes" id="UP000002316">
    <property type="component" value="Chromosome 8"/>
</dbReference>
<keyword evidence="1" id="KW-0812">Transmembrane</keyword>
<sequence>MEGKFHILWRFIVDILVCTKADKSEGRGKDVKRKKRKRRELIILLHAFLQLHDSVAGITSQIMLREWGAATTETVSCRHTFTHLVVTCVRAAVPSFLPFFSFLFFLPHWWSHSFLLFFLIYIYIYIYIYLFIYFFVFVFSSFYREQFHKQTSRVKFFFCGSTLPVSLRV</sequence>
<feature type="transmembrane region" description="Helical" evidence="1">
    <location>
        <begin position="84"/>
        <end position="106"/>
    </location>
</feature>
<dbReference type="AlphaFoldDB" id="C9ZWT9"/>
<keyword evidence="2" id="KW-0732">Signal</keyword>
<protein>
    <recommendedName>
        <fullName evidence="5">T. brucei spp.-specific protein</fullName>
    </recommendedName>
</protein>
<dbReference type="GeneID" id="23864065"/>
<feature type="chain" id="PRO_5003005817" description="T. brucei spp.-specific protein" evidence="2">
    <location>
        <begin position="22"/>
        <end position="169"/>
    </location>
</feature>